<feature type="transmembrane region" description="Helical" evidence="14">
    <location>
        <begin position="293"/>
        <end position="316"/>
    </location>
</feature>
<dbReference type="CDD" id="cd19051">
    <property type="entry name" value="LGIC_TM_cation"/>
    <property type="match status" value="1"/>
</dbReference>
<keyword evidence="5" id="KW-0770">Synapse</keyword>
<evidence type="ECO:0000313" key="18">
    <source>
        <dbReference type="Ensembl" id="ENSCSEP00000003521.1"/>
    </source>
</evidence>
<sequence>MHFASSGDSDDGSMWQAVALWLLMHMTLPQGEELLRDYNPMERPVANDSQTLTVQFSFTLMQVMDVDEKNQILTTNAWLQMQWYDHYLQWNQSDYPGVKNLRFTPDQVWTPDILLYNSAHDKFDATFKTYVLVNSSGFCEYLPPGIFVSTCNVDVKWFPFDIQRCEMKFGSWTFDGWLLDIQMKEADVSGYMRNGEWDLIEVPGDRHEVFYDCCTEPYPDVTFVVTLRRRTLYYALNLLIPCVLLSSMTLLVFLLPANSGEKISLGITVLLSLTVFMLMVAEIMPATSDSVPLIGQYFASTMVIVGMSVVATVIVLQFHHHKVNSGPMPRWVHLVLLQWVPWFLRMKHPGEAGDPHLSNNQTDSHTKPLSSPGGAGAVRPAAALTHGGVAPSAAVDSQLQALLVEVQFLVERVREQDRQLSVSEQWQFAAAVIDRLCLVGFSVFNIICTIAILMAAPNFGEALSKDFL</sequence>
<dbReference type="InterPro" id="IPR006202">
    <property type="entry name" value="Neur_chan_lig-bd"/>
</dbReference>
<evidence type="ECO:0000259" key="16">
    <source>
        <dbReference type="Pfam" id="PF02931"/>
    </source>
</evidence>
<dbReference type="PROSITE" id="PS00236">
    <property type="entry name" value="NEUROTR_ION_CHANNEL"/>
    <property type="match status" value="1"/>
</dbReference>
<reference evidence="18" key="2">
    <citation type="submission" date="2025-08" db="UniProtKB">
        <authorList>
            <consortium name="Ensembl"/>
        </authorList>
    </citation>
    <scope>IDENTIFICATION</scope>
</reference>
<keyword evidence="19" id="KW-1185">Reference proteome</keyword>
<feature type="domain" description="Neurotransmitter-gated ion-channel ligand-binding" evidence="16">
    <location>
        <begin position="32"/>
        <end position="231"/>
    </location>
</feature>
<dbReference type="Ensembl" id="ENSCSET00000003566.1">
    <property type="protein sequence ID" value="ENSCSEP00000003521.1"/>
    <property type="gene ID" value="ENSCSEG00000002287.1"/>
</dbReference>
<dbReference type="Gene3D" id="2.70.170.10">
    <property type="entry name" value="Neurotransmitter-gated ion-channel ligand-binding domain"/>
    <property type="match status" value="1"/>
</dbReference>
<keyword evidence="8" id="KW-1015">Disulfide bond</keyword>
<feature type="compositionally biased region" description="Polar residues" evidence="15">
    <location>
        <begin position="357"/>
        <end position="369"/>
    </location>
</feature>
<keyword evidence="4 14" id="KW-1133">Transmembrane helix</keyword>
<dbReference type="Pfam" id="PF02931">
    <property type="entry name" value="Neur_chan_LBD"/>
    <property type="match status" value="1"/>
</dbReference>
<evidence type="ECO:0000313" key="19">
    <source>
        <dbReference type="Proteomes" id="UP000265120"/>
    </source>
</evidence>
<keyword evidence="14" id="KW-0732">Signal</keyword>
<evidence type="ECO:0000256" key="5">
    <source>
        <dbReference type="ARBA" id="ARBA00023018"/>
    </source>
</evidence>
<dbReference type="AlphaFoldDB" id="A0A3P8US40"/>
<dbReference type="NCBIfam" id="TIGR00860">
    <property type="entry name" value="LIC"/>
    <property type="match status" value="1"/>
</dbReference>
<evidence type="ECO:0000256" key="13">
    <source>
        <dbReference type="ARBA" id="ARBA00034099"/>
    </source>
</evidence>
<feature type="signal peptide" evidence="14">
    <location>
        <begin position="1"/>
        <end position="31"/>
    </location>
</feature>
<dbReference type="InterPro" id="IPR006201">
    <property type="entry name" value="Neur_channel"/>
</dbReference>
<evidence type="ECO:0000256" key="2">
    <source>
        <dbReference type="ARBA" id="ARBA00022475"/>
    </source>
</evidence>
<evidence type="ECO:0000256" key="15">
    <source>
        <dbReference type="SAM" id="MobiDB-lite"/>
    </source>
</evidence>
<feature type="transmembrane region" description="Helical" evidence="14">
    <location>
        <begin position="263"/>
        <end position="281"/>
    </location>
</feature>
<dbReference type="GeneTree" id="ENSGT00940000164921"/>
<keyword evidence="6 14" id="KW-0406">Ion transport</keyword>
<evidence type="ECO:0000256" key="7">
    <source>
        <dbReference type="ARBA" id="ARBA00023136"/>
    </source>
</evidence>
<reference evidence="18 19" key="1">
    <citation type="journal article" date="2014" name="Nat. Genet.">
        <title>Whole-genome sequence of a flatfish provides insights into ZW sex chromosome evolution and adaptation to a benthic lifestyle.</title>
        <authorList>
            <person name="Chen S."/>
            <person name="Zhang G."/>
            <person name="Shao C."/>
            <person name="Huang Q."/>
            <person name="Liu G."/>
            <person name="Zhang P."/>
            <person name="Song W."/>
            <person name="An N."/>
            <person name="Chalopin D."/>
            <person name="Volff J.N."/>
            <person name="Hong Y."/>
            <person name="Li Q."/>
            <person name="Sha Z."/>
            <person name="Zhou H."/>
            <person name="Xie M."/>
            <person name="Yu Q."/>
            <person name="Liu Y."/>
            <person name="Xiang H."/>
            <person name="Wang N."/>
            <person name="Wu K."/>
            <person name="Yang C."/>
            <person name="Zhou Q."/>
            <person name="Liao X."/>
            <person name="Yang L."/>
            <person name="Hu Q."/>
            <person name="Zhang J."/>
            <person name="Meng L."/>
            <person name="Jin L."/>
            <person name="Tian Y."/>
            <person name="Lian J."/>
            <person name="Yang J."/>
            <person name="Miao G."/>
            <person name="Liu S."/>
            <person name="Liang Z."/>
            <person name="Yan F."/>
            <person name="Li Y."/>
            <person name="Sun B."/>
            <person name="Zhang H."/>
            <person name="Zhang J."/>
            <person name="Zhu Y."/>
            <person name="Du M."/>
            <person name="Zhao Y."/>
            <person name="Schartl M."/>
            <person name="Tang Q."/>
            <person name="Wang J."/>
        </authorList>
    </citation>
    <scope>NUCLEOTIDE SEQUENCE</scope>
</reference>
<evidence type="ECO:0000256" key="3">
    <source>
        <dbReference type="ARBA" id="ARBA00022692"/>
    </source>
</evidence>
<evidence type="ECO:0000256" key="11">
    <source>
        <dbReference type="ARBA" id="ARBA00023286"/>
    </source>
</evidence>
<comment type="similarity">
    <text evidence="14">Belongs to the ligand-gated ion channel (TC 1.A.9) family.</text>
</comment>
<dbReference type="PRINTS" id="PR00254">
    <property type="entry name" value="NICOTINICR"/>
</dbReference>
<dbReference type="PANTHER" id="PTHR18945">
    <property type="entry name" value="NEUROTRANSMITTER GATED ION CHANNEL"/>
    <property type="match status" value="1"/>
</dbReference>
<dbReference type="FunFam" id="1.20.58.390:FF:000007">
    <property type="entry name" value="Neuronal acetylcholine receptor subunit alpha-7"/>
    <property type="match status" value="1"/>
</dbReference>
<keyword evidence="9" id="KW-0675">Receptor</keyword>
<dbReference type="GO" id="GO:0004888">
    <property type="term" value="F:transmembrane signaling receptor activity"/>
    <property type="evidence" value="ECO:0007669"/>
    <property type="project" value="InterPro"/>
</dbReference>
<evidence type="ECO:0000256" key="8">
    <source>
        <dbReference type="ARBA" id="ARBA00023157"/>
    </source>
</evidence>
<dbReference type="PRINTS" id="PR00252">
    <property type="entry name" value="NRIONCHANNEL"/>
</dbReference>
<feature type="transmembrane region" description="Helical" evidence="14">
    <location>
        <begin position="232"/>
        <end position="257"/>
    </location>
</feature>
<dbReference type="GO" id="GO:0022848">
    <property type="term" value="F:acetylcholine-gated monoatomic cation-selective channel activity"/>
    <property type="evidence" value="ECO:0007669"/>
    <property type="project" value="InterPro"/>
</dbReference>
<evidence type="ECO:0000256" key="14">
    <source>
        <dbReference type="RuleBase" id="RU000687"/>
    </source>
</evidence>
<dbReference type="SUPFAM" id="SSF63712">
    <property type="entry name" value="Nicotinic receptor ligand binding domain-like"/>
    <property type="match status" value="1"/>
</dbReference>
<comment type="subcellular location">
    <subcellularLocation>
        <location evidence="13">Synaptic cell membrane</location>
        <topology evidence="13">Multi-pass membrane protein</topology>
    </subcellularLocation>
</comment>
<dbReference type="Gene3D" id="1.20.58.390">
    <property type="entry name" value="Neurotransmitter-gated ion-channel transmembrane domain"/>
    <property type="match status" value="2"/>
</dbReference>
<dbReference type="InterPro" id="IPR002394">
    <property type="entry name" value="Nicotinic_acetylcholine_rcpt"/>
</dbReference>
<proteinExistence type="inferred from homology"/>
<evidence type="ECO:0000256" key="12">
    <source>
        <dbReference type="ARBA" id="ARBA00023303"/>
    </source>
</evidence>
<evidence type="ECO:0000259" key="17">
    <source>
        <dbReference type="Pfam" id="PF02932"/>
    </source>
</evidence>
<dbReference type="InterPro" id="IPR036734">
    <property type="entry name" value="Neur_chan_lig-bd_sf"/>
</dbReference>
<keyword evidence="11" id="KW-1071">Ligand-gated ion channel</keyword>
<dbReference type="SUPFAM" id="SSF90112">
    <property type="entry name" value="Neurotransmitter-gated ion-channel transmembrane pore"/>
    <property type="match status" value="1"/>
</dbReference>
<evidence type="ECO:0000256" key="6">
    <source>
        <dbReference type="ARBA" id="ARBA00023065"/>
    </source>
</evidence>
<dbReference type="Pfam" id="PF02932">
    <property type="entry name" value="Neur_chan_memb"/>
    <property type="match status" value="1"/>
</dbReference>
<dbReference type="InterPro" id="IPR036719">
    <property type="entry name" value="Neuro-gated_channel_TM_sf"/>
</dbReference>
<name>A0A3P8US40_CYNSE</name>
<accession>A0A3P8US40</accession>
<dbReference type="InterPro" id="IPR038050">
    <property type="entry name" value="Neuro_actylchol_rec"/>
</dbReference>
<dbReference type="GO" id="GO:0045211">
    <property type="term" value="C:postsynaptic membrane"/>
    <property type="evidence" value="ECO:0007669"/>
    <property type="project" value="InterPro"/>
</dbReference>
<evidence type="ECO:0000256" key="1">
    <source>
        <dbReference type="ARBA" id="ARBA00022448"/>
    </source>
</evidence>
<feature type="transmembrane region" description="Helical" evidence="14">
    <location>
        <begin position="436"/>
        <end position="456"/>
    </location>
</feature>
<feature type="domain" description="Neurotransmitter-gated ion-channel transmembrane" evidence="17">
    <location>
        <begin position="238"/>
        <end position="452"/>
    </location>
</feature>
<dbReference type="FunFam" id="2.70.170.10:FF:000009">
    <property type="entry name" value="Neuronal acetylcholine receptor subunit alpha-7"/>
    <property type="match status" value="1"/>
</dbReference>
<keyword evidence="3 14" id="KW-0812">Transmembrane</keyword>
<keyword evidence="10" id="KW-0325">Glycoprotein</keyword>
<organism evidence="18 19">
    <name type="scientific">Cynoglossus semilaevis</name>
    <name type="common">Tongue sole</name>
    <dbReference type="NCBI Taxonomy" id="244447"/>
    <lineage>
        <taxon>Eukaryota</taxon>
        <taxon>Metazoa</taxon>
        <taxon>Chordata</taxon>
        <taxon>Craniata</taxon>
        <taxon>Vertebrata</taxon>
        <taxon>Euteleostomi</taxon>
        <taxon>Actinopterygii</taxon>
        <taxon>Neopterygii</taxon>
        <taxon>Teleostei</taxon>
        <taxon>Neoteleostei</taxon>
        <taxon>Acanthomorphata</taxon>
        <taxon>Carangaria</taxon>
        <taxon>Pleuronectiformes</taxon>
        <taxon>Pleuronectoidei</taxon>
        <taxon>Cynoglossidae</taxon>
        <taxon>Cynoglossinae</taxon>
        <taxon>Cynoglossus</taxon>
    </lineage>
</organism>
<keyword evidence="2" id="KW-1003">Cell membrane</keyword>
<dbReference type="Proteomes" id="UP000265120">
    <property type="component" value="Chromosome 13"/>
</dbReference>
<evidence type="ECO:0000256" key="10">
    <source>
        <dbReference type="ARBA" id="ARBA00023180"/>
    </source>
</evidence>
<feature type="region of interest" description="Disordered" evidence="15">
    <location>
        <begin position="353"/>
        <end position="376"/>
    </location>
</feature>
<keyword evidence="1 14" id="KW-0813">Transport</keyword>
<reference evidence="18" key="3">
    <citation type="submission" date="2025-09" db="UniProtKB">
        <authorList>
            <consortium name="Ensembl"/>
        </authorList>
    </citation>
    <scope>IDENTIFICATION</scope>
</reference>
<evidence type="ECO:0000256" key="4">
    <source>
        <dbReference type="ARBA" id="ARBA00022989"/>
    </source>
</evidence>
<protein>
    <submittedName>
        <fullName evidence="18">Neuronal acetylcholine receptor subunit alpha-7-like</fullName>
    </submittedName>
</protein>
<dbReference type="InterPro" id="IPR006029">
    <property type="entry name" value="Neurotrans-gated_channel_TM"/>
</dbReference>
<feature type="chain" id="PRO_5022268190" evidence="14">
    <location>
        <begin position="32"/>
        <end position="468"/>
    </location>
</feature>
<evidence type="ECO:0000256" key="9">
    <source>
        <dbReference type="ARBA" id="ARBA00023170"/>
    </source>
</evidence>
<keyword evidence="7 14" id="KW-0472">Membrane</keyword>
<keyword evidence="12 14" id="KW-0407">Ion channel</keyword>
<dbReference type="InterPro" id="IPR018000">
    <property type="entry name" value="Neurotransmitter_ion_chnl_CS"/>
</dbReference>